<dbReference type="AlphaFoldDB" id="A0A8J4LUJ3"/>
<feature type="region of interest" description="Disordered" evidence="11">
    <location>
        <begin position="225"/>
        <end position="274"/>
    </location>
</feature>
<evidence type="ECO:0000256" key="10">
    <source>
        <dbReference type="ARBA" id="ARBA00022833"/>
    </source>
</evidence>
<evidence type="ECO:0000313" key="13">
    <source>
        <dbReference type="EMBL" id="GIM10126.1"/>
    </source>
</evidence>
<keyword evidence="8" id="KW-0255">Endonuclease</keyword>
<keyword evidence="6" id="KW-0540">Nuclease</keyword>
<accession>A0A8J4LUJ3</accession>
<dbReference type="Pfam" id="PF12706">
    <property type="entry name" value="Lactamase_B_2"/>
    <property type="match status" value="2"/>
</dbReference>
<feature type="region of interest" description="Disordered" evidence="11">
    <location>
        <begin position="307"/>
        <end position="389"/>
    </location>
</feature>
<evidence type="ECO:0000256" key="6">
    <source>
        <dbReference type="ARBA" id="ARBA00022722"/>
    </source>
</evidence>
<dbReference type="EC" id="3.1.26.11" evidence="4"/>
<dbReference type="GO" id="GO:0046872">
    <property type="term" value="F:metal ion binding"/>
    <property type="evidence" value="ECO:0007669"/>
    <property type="project" value="UniProtKB-KW"/>
</dbReference>
<reference evidence="13" key="1">
    <citation type="journal article" date="2021" name="Proc. Natl. Acad. Sci. U.S.A.">
        <title>Three genomes in the algal genus Volvox reveal the fate of a haploid sex-determining region after a transition to homothallism.</title>
        <authorList>
            <person name="Yamamoto K."/>
            <person name="Hamaji T."/>
            <person name="Kawai-Toyooka H."/>
            <person name="Matsuzaki R."/>
            <person name="Takahashi F."/>
            <person name="Nishimura Y."/>
            <person name="Kawachi M."/>
            <person name="Noguchi H."/>
            <person name="Minakuchi Y."/>
            <person name="Umen J.G."/>
            <person name="Toyoda A."/>
            <person name="Nozaki H."/>
        </authorList>
    </citation>
    <scope>NUCLEOTIDE SEQUENCE</scope>
    <source>
        <strain evidence="13">NIES-3785</strain>
    </source>
</reference>
<evidence type="ECO:0000256" key="4">
    <source>
        <dbReference type="ARBA" id="ARBA00012477"/>
    </source>
</evidence>
<comment type="cofactor">
    <cofactor evidence="2">
        <name>Zn(2+)</name>
        <dbReference type="ChEBI" id="CHEBI:29105"/>
    </cofactor>
</comment>
<keyword evidence="10" id="KW-0862">Zinc</keyword>
<dbReference type="PANTHER" id="PTHR12553:SF70">
    <property type="entry name" value="RIBONUCLEASE Z"/>
    <property type="match status" value="1"/>
</dbReference>
<dbReference type="InterPro" id="IPR047151">
    <property type="entry name" value="RNZ2-like"/>
</dbReference>
<proteinExistence type="inferred from homology"/>
<sequence>MAVAAAAVAEAAVATSSLGDAAAGGAKASKRNPAARVGGATATDDIPPPACLQQPAQTAALAATTFRDAANVSAATAATAAVTKATAAATAAPVGDVSVLFLGTGCAEPSKYRGASAVLVMGLGPTRGSLLIDAGEGTYGAMVRWLGPRGAMEQVASLELIWISHKHPDHLLGLPALLEARGKGRRQMTSLLVVGPSEAGRWLDKLAPLYPSWRYTFLHCAKFSGSAPAQRPPPQPGSHHSPTRHPPQPLMQQRHPAQLQQQQQQQNISLGAPRPSGPYWQPCPCCPPYGLQYGDINNNNLTGGATAAGWFPPDHPPPPRLPANAQAAAAAGPGLRPAPSAAARRWWHQRQKQQQQQQQPSQQPHPPHTQQQWSGPAVASGVPPFHNGAEKKEAEPCQALGLVRWHSVAVHHCRDAWGLVLEHHDGWKLVYSGDTRPCPALISAGSGATLLIHEATFEPCLESQARTKRHCTSAEAAGVADAMGAYRTVLTHFSQRYPRIPAGVDPTVLPLRRRPVPAFDGMLLPLAVLQELPHIVPPLAIALAESPENAPAAV</sequence>
<keyword evidence="7" id="KW-0479">Metal-binding</keyword>
<dbReference type="SUPFAM" id="SSF56281">
    <property type="entry name" value="Metallo-hydrolase/oxidoreductase"/>
    <property type="match status" value="1"/>
</dbReference>
<comment type="caution">
    <text evidence="13">The sequence shown here is derived from an EMBL/GenBank/DDBJ whole genome shotgun (WGS) entry which is preliminary data.</text>
</comment>
<dbReference type="GO" id="GO:1990180">
    <property type="term" value="P:mitochondrial tRNA 3'-end processing"/>
    <property type="evidence" value="ECO:0007669"/>
    <property type="project" value="TreeGrafter"/>
</dbReference>
<dbReference type="Proteomes" id="UP000722791">
    <property type="component" value="Unassembled WGS sequence"/>
</dbReference>
<evidence type="ECO:0000259" key="12">
    <source>
        <dbReference type="Pfam" id="PF12706"/>
    </source>
</evidence>
<dbReference type="EMBL" id="BNCQ01000033">
    <property type="protein sequence ID" value="GIM10126.1"/>
    <property type="molecule type" value="Genomic_DNA"/>
</dbReference>
<name>A0A8J4LUJ3_9CHLO</name>
<evidence type="ECO:0000256" key="2">
    <source>
        <dbReference type="ARBA" id="ARBA00001947"/>
    </source>
</evidence>
<evidence type="ECO:0000256" key="1">
    <source>
        <dbReference type="ARBA" id="ARBA00000402"/>
    </source>
</evidence>
<feature type="domain" description="Metallo-beta-lactamase" evidence="12">
    <location>
        <begin position="130"/>
        <end position="205"/>
    </location>
</feature>
<gene>
    <name evidence="13" type="ORF">Vretimale_13897</name>
</gene>
<evidence type="ECO:0000313" key="14">
    <source>
        <dbReference type="Proteomes" id="UP000722791"/>
    </source>
</evidence>
<comment type="catalytic activity">
    <reaction evidence="1">
        <text>Endonucleolytic cleavage of RNA, removing extra 3' nucleotides from tRNA precursor, generating 3' termini of tRNAs. A 3'-hydroxy group is left at the tRNA terminus and a 5'-phosphoryl group is left at the trailer molecule.</text>
        <dbReference type="EC" id="3.1.26.11"/>
    </reaction>
</comment>
<feature type="compositionally biased region" description="Low complexity" evidence="11">
    <location>
        <begin position="352"/>
        <end position="374"/>
    </location>
</feature>
<dbReference type="GO" id="GO:0042781">
    <property type="term" value="F:3'-tRNA processing endoribonuclease activity"/>
    <property type="evidence" value="ECO:0007669"/>
    <property type="project" value="UniProtKB-EC"/>
</dbReference>
<keyword evidence="9" id="KW-0378">Hydrolase</keyword>
<dbReference type="GO" id="GO:0005739">
    <property type="term" value="C:mitochondrion"/>
    <property type="evidence" value="ECO:0007669"/>
    <property type="project" value="TreeGrafter"/>
</dbReference>
<dbReference type="InterPro" id="IPR001279">
    <property type="entry name" value="Metallo-B-lactamas"/>
</dbReference>
<evidence type="ECO:0000256" key="7">
    <source>
        <dbReference type="ARBA" id="ARBA00022723"/>
    </source>
</evidence>
<evidence type="ECO:0000256" key="3">
    <source>
        <dbReference type="ARBA" id="ARBA00007823"/>
    </source>
</evidence>
<evidence type="ECO:0000256" key="8">
    <source>
        <dbReference type="ARBA" id="ARBA00022759"/>
    </source>
</evidence>
<evidence type="ECO:0000256" key="5">
    <source>
        <dbReference type="ARBA" id="ARBA00022694"/>
    </source>
</evidence>
<comment type="similarity">
    <text evidence="3">Belongs to the RNase Z family.</text>
</comment>
<evidence type="ECO:0000256" key="9">
    <source>
        <dbReference type="ARBA" id="ARBA00022801"/>
    </source>
</evidence>
<dbReference type="Gene3D" id="3.60.15.10">
    <property type="entry name" value="Ribonuclease Z/Hydroxyacylglutathione hydrolase-like"/>
    <property type="match status" value="2"/>
</dbReference>
<dbReference type="PANTHER" id="PTHR12553">
    <property type="entry name" value="ZINC PHOSPHODIESTERASE ELAC PROTEIN 2"/>
    <property type="match status" value="1"/>
</dbReference>
<feature type="compositionally biased region" description="Low complexity" evidence="11">
    <location>
        <begin position="252"/>
        <end position="266"/>
    </location>
</feature>
<dbReference type="InterPro" id="IPR036866">
    <property type="entry name" value="RibonucZ/Hydroxyglut_hydro"/>
</dbReference>
<evidence type="ECO:0000256" key="11">
    <source>
        <dbReference type="SAM" id="MobiDB-lite"/>
    </source>
</evidence>
<feature type="compositionally biased region" description="Low complexity" evidence="11">
    <location>
        <begin position="322"/>
        <end position="344"/>
    </location>
</feature>
<keyword evidence="5" id="KW-0819">tRNA processing</keyword>
<protein>
    <recommendedName>
        <fullName evidence="4">ribonuclease Z</fullName>
        <ecNumber evidence="4">3.1.26.11</ecNumber>
    </recommendedName>
</protein>
<feature type="region of interest" description="Disordered" evidence="11">
    <location>
        <begin position="23"/>
        <end position="48"/>
    </location>
</feature>
<organism evidence="13 14">
    <name type="scientific">Volvox reticuliferus</name>
    <dbReference type="NCBI Taxonomy" id="1737510"/>
    <lineage>
        <taxon>Eukaryota</taxon>
        <taxon>Viridiplantae</taxon>
        <taxon>Chlorophyta</taxon>
        <taxon>core chlorophytes</taxon>
        <taxon>Chlorophyceae</taxon>
        <taxon>CS clade</taxon>
        <taxon>Chlamydomonadales</taxon>
        <taxon>Volvocaceae</taxon>
        <taxon>Volvox</taxon>
    </lineage>
</organism>
<feature type="domain" description="Metallo-beta-lactamase" evidence="12">
    <location>
        <begin position="412"/>
        <end position="493"/>
    </location>
</feature>